<keyword evidence="9" id="KW-1185">Reference proteome</keyword>
<keyword evidence="4 6" id="KW-1133">Transmembrane helix</keyword>
<sequence length="543" mass="58784">MTQSQTPKGSLKKVPSDLEKDGVVTVLPGVLVDEAYAHAEGIDPVFMAKASVINSALEECGMGRFQWELFTSAGFGYFSDNIWLQSIAIIMPYVAIEDHFPGYPKIRMATFAMYCGLVPGALFWGMTADVIGRRLAWNSTLFISAVFGLAAGASPNFYVLCVMLALNGIGTAGNMVLDGAVFLEFIPSTHKYLITLLSAWWAVGQVVASLICWVFIEKYSCDTERVGIDGYRCDRNTNPGWRYSMYTLGAMMLFLWALRMFVLPMQESPKFLVSIGQDEEAVRVIHYIAKRNGRTSTLTVEQLHKAAEGYETSPSEAKEQRTLTNWDLAKRSFSHFNLDHIKGLFATRRLAFSSGLIIAIFGALGLAYPLYNGFLSGFLQAKGAERGDTSVSATYSSYTYQAACGIPGSIAATFLVEWGRGGRKFAGAFFTVGAGAFLFGLTAVRSAASVNALTCMAAFFENAFYGVIYAIAPETFPTPHRGTGDALAGGFQRLCGAFAPILAVYSPAANSPNGPVFSAAAIFIVAGLAMLALPIETRGRTTY</sequence>
<dbReference type="OrthoDB" id="3936150at2759"/>
<evidence type="ECO:0000313" key="8">
    <source>
        <dbReference type="EMBL" id="POY74435.1"/>
    </source>
</evidence>
<dbReference type="Pfam" id="PF07690">
    <property type="entry name" value="MFS_1"/>
    <property type="match status" value="1"/>
</dbReference>
<accession>A0A2S5BCD3</accession>
<feature type="transmembrane region" description="Helical" evidence="6">
    <location>
        <begin position="108"/>
        <end position="128"/>
    </location>
</feature>
<dbReference type="InterPro" id="IPR020846">
    <property type="entry name" value="MFS_dom"/>
</dbReference>
<evidence type="ECO:0000256" key="3">
    <source>
        <dbReference type="ARBA" id="ARBA00022692"/>
    </source>
</evidence>
<feature type="domain" description="Major facilitator superfamily (MFS) profile" evidence="7">
    <location>
        <begin position="69"/>
        <end position="538"/>
    </location>
</feature>
<name>A0A2S5BCD3_9BASI</name>
<evidence type="ECO:0000256" key="1">
    <source>
        <dbReference type="ARBA" id="ARBA00004141"/>
    </source>
</evidence>
<evidence type="ECO:0000256" key="4">
    <source>
        <dbReference type="ARBA" id="ARBA00022989"/>
    </source>
</evidence>
<organism evidence="8 9">
    <name type="scientific">Rhodotorula taiwanensis</name>
    <dbReference type="NCBI Taxonomy" id="741276"/>
    <lineage>
        <taxon>Eukaryota</taxon>
        <taxon>Fungi</taxon>
        <taxon>Dikarya</taxon>
        <taxon>Basidiomycota</taxon>
        <taxon>Pucciniomycotina</taxon>
        <taxon>Microbotryomycetes</taxon>
        <taxon>Sporidiobolales</taxon>
        <taxon>Sporidiobolaceae</taxon>
        <taxon>Rhodotorula</taxon>
    </lineage>
</organism>
<dbReference type="Gene3D" id="1.20.1250.20">
    <property type="entry name" value="MFS general substrate transporter like domains"/>
    <property type="match status" value="1"/>
</dbReference>
<keyword evidence="3 6" id="KW-0812">Transmembrane</keyword>
<evidence type="ECO:0000313" key="9">
    <source>
        <dbReference type="Proteomes" id="UP000237144"/>
    </source>
</evidence>
<dbReference type="PANTHER" id="PTHR23511">
    <property type="entry name" value="SYNAPTIC VESICLE GLYCOPROTEIN 2"/>
    <property type="match status" value="1"/>
</dbReference>
<dbReference type="InterPro" id="IPR011701">
    <property type="entry name" value="MFS"/>
</dbReference>
<evidence type="ECO:0000256" key="5">
    <source>
        <dbReference type="ARBA" id="ARBA00023136"/>
    </source>
</evidence>
<feature type="transmembrane region" description="Helical" evidence="6">
    <location>
        <begin position="450"/>
        <end position="472"/>
    </location>
</feature>
<dbReference type="AlphaFoldDB" id="A0A2S5BCD3"/>
<dbReference type="PANTHER" id="PTHR23511:SF5">
    <property type="entry name" value="MAJOR FACILITATOR-TYPE TRANSPORTER HXNZ-RELATED"/>
    <property type="match status" value="1"/>
</dbReference>
<feature type="transmembrane region" description="Helical" evidence="6">
    <location>
        <begin position="243"/>
        <end position="262"/>
    </location>
</feature>
<feature type="transmembrane region" description="Helical" evidence="6">
    <location>
        <begin position="193"/>
        <end position="216"/>
    </location>
</feature>
<evidence type="ECO:0000259" key="7">
    <source>
        <dbReference type="PROSITE" id="PS50850"/>
    </source>
</evidence>
<proteinExistence type="predicted"/>
<comment type="caution">
    <text evidence="8">The sequence shown here is derived from an EMBL/GenBank/DDBJ whole genome shotgun (WGS) entry which is preliminary data.</text>
</comment>
<dbReference type="GO" id="GO:0016020">
    <property type="term" value="C:membrane"/>
    <property type="evidence" value="ECO:0007669"/>
    <property type="project" value="UniProtKB-SubCell"/>
</dbReference>
<reference evidence="8 9" key="1">
    <citation type="journal article" date="2018" name="Front. Microbiol.">
        <title>Prospects for Fungal Bioremediation of Acidic Radioactive Waste Sites: Characterization and Genome Sequence of Rhodotorula taiwanensis MD1149.</title>
        <authorList>
            <person name="Tkavc R."/>
            <person name="Matrosova V.Y."/>
            <person name="Grichenko O.E."/>
            <person name="Gostincar C."/>
            <person name="Volpe R.P."/>
            <person name="Klimenkova P."/>
            <person name="Gaidamakova E.K."/>
            <person name="Zhou C.E."/>
            <person name="Stewart B.J."/>
            <person name="Lyman M.G."/>
            <person name="Malfatti S.A."/>
            <person name="Rubinfeld B."/>
            <person name="Courtot M."/>
            <person name="Singh J."/>
            <person name="Dalgard C.L."/>
            <person name="Hamilton T."/>
            <person name="Frey K.G."/>
            <person name="Gunde-Cimerman N."/>
            <person name="Dugan L."/>
            <person name="Daly M.J."/>
        </authorList>
    </citation>
    <scope>NUCLEOTIDE SEQUENCE [LARGE SCALE GENOMIC DNA]</scope>
    <source>
        <strain evidence="8 9">MD1149</strain>
    </source>
</reference>
<keyword evidence="5 6" id="KW-0472">Membrane</keyword>
<evidence type="ECO:0000256" key="2">
    <source>
        <dbReference type="ARBA" id="ARBA00022448"/>
    </source>
</evidence>
<feature type="transmembrane region" description="Helical" evidence="6">
    <location>
        <begin position="74"/>
        <end position="96"/>
    </location>
</feature>
<dbReference type="EMBL" id="PJQD01000025">
    <property type="protein sequence ID" value="POY74435.1"/>
    <property type="molecule type" value="Genomic_DNA"/>
</dbReference>
<comment type="subcellular location">
    <subcellularLocation>
        <location evidence="1">Membrane</location>
        <topology evidence="1">Multi-pass membrane protein</topology>
    </subcellularLocation>
</comment>
<gene>
    <name evidence="8" type="ORF">BMF94_2629</name>
</gene>
<dbReference type="SUPFAM" id="SSF103473">
    <property type="entry name" value="MFS general substrate transporter"/>
    <property type="match status" value="1"/>
</dbReference>
<dbReference type="PROSITE" id="PS50850">
    <property type="entry name" value="MFS"/>
    <property type="match status" value="1"/>
</dbReference>
<feature type="transmembrane region" description="Helical" evidence="6">
    <location>
        <begin position="350"/>
        <end position="371"/>
    </location>
</feature>
<dbReference type="InterPro" id="IPR036259">
    <property type="entry name" value="MFS_trans_sf"/>
</dbReference>
<feature type="transmembrane region" description="Helical" evidence="6">
    <location>
        <begin position="517"/>
        <end position="535"/>
    </location>
</feature>
<dbReference type="Proteomes" id="UP000237144">
    <property type="component" value="Unassembled WGS sequence"/>
</dbReference>
<dbReference type="GO" id="GO:0022857">
    <property type="term" value="F:transmembrane transporter activity"/>
    <property type="evidence" value="ECO:0007669"/>
    <property type="project" value="InterPro"/>
</dbReference>
<feature type="transmembrane region" description="Helical" evidence="6">
    <location>
        <begin position="135"/>
        <end position="151"/>
    </location>
</feature>
<keyword evidence="2" id="KW-0813">Transport</keyword>
<feature type="transmembrane region" description="Helical" evidence="6">
    <location>
        <begin position="157"/>
        <end position="181"/>
    </location>
</feature>
<feature type="transmembrane region" description="Helical" evidence="6">
    <location>
        <begin position="425"/>
        <end position="444"/>
    </location>
</feature>
<protein>
    <recommendedName>
        <fullName evidence="7">Major facilitator superfamily (MFS) profile domain-containing protein</fullName>
    </recommendedName>
</protein>
<evidence type="ECO:0000256" key="6">
    <source>
        <dbReference type="SAM" id="Phobius"/>
    </source>
</evidence>